<feature type="site" description="Transition state stabilizer" evidence="11">
    <location>
        <position position="407"/>
    </location>
</feature>
<dbReference type="GO" id="GO:0000287">
    <property type="term" value="F:magnesium ion binding"/>
    <property type="evidence" value="ECO:0007669"/>
    <property type="project" value="UniProtKB-UniRule"/>
</dbReference>
<dbReference type="SUPFAM" id="SSF49303">
    <property type="entry name" value="beta-Galactosidase/glucuronidase domain"/>
    <property type="match status" value="2"/>
</dbReference>
<dbReference type="InterPro" id="IPR032312">
    <property type="entry name" value="LacZ_4"/>
</dbReference>
<dbReference type="EMBL" id="FR729477">
    <property type="protein sequence ID" value="CBY26700.1"/>
    <property type="molecule type" value="Genomic_DNA"/>
</dbReference>
<dbReference type="GO" id="GO:0009341">
    <property type="term" value="C:beta-galactosidase complex"/>
    <property type="evidence" value="ECO:0007669"/>
    <property type="project" value="InterPro"/>
</dbReference>
<dbReference type="InterPro" id="IPR008979">
    <property type="entry name" value="Galactose-bd-like_sf"/>
</dbReference>
<comment type="cofactor">
    <cofactor evidence="11">
        <name>Na(+)</name>
        <dbReference type="ChEBI" id="CHEBI:29101"/>
    </cofactor>
    <text evidence="11">Binds 1 sodium ion per monomer.</text>
</comment>
<evidence type="ECO:0000256" key="7">
    <source>
        <dbReference type="ARBA" id="ARBA00022842"/>
    </source>
</evidence>
<comment type="cofactor">
    <cofactor evidence="11">
        <name>Mg(2+)</name>
        <dbReference type="ChEBI" id="CHEBI:18420"/>
    </cofactor>
    <text evidence="11">Binds 2 magnesium ions per monomer.</text>
</comment>
<feature type="binding site" evidence="11">
    <location>
        <position position="613"/>
    </location>
    <ligand>
        <name>Mg(2+)</name>
        <dbReference type="ChEBI" id="CHEBI:18420"/>
        <label>2</label>
    </ligand>
</feature>
<feature type="domain" description="Beta galactosidase small chain/" evidence="12">
    <location>
        <begin position="772"/>
        <end position="1045"/>
    </location>
</feature>
<dbReference type="PANTHER" id="PTHR46323:SF2">
    <property type="entry name" value="BETA-GALACTOSIDASE"/>
    <property type="match status" value="1"/>
</dbReference>
<dbReference type="SUPFAM" id="SSF74650">
    <property type="entry name" value="Galactose mutarotase-like"/>
    <property type="match status" value="1"/>
</dbReference>
<dbReference type="FunFam" id="3.20.20.80:FF:000018">
    <property type="entry name" value="Beta-galactosidase"/>
    <property type="match status" value="1"/>
</dbReference>
<dbReference type="PROSITE" id="PS00608">
    <property type="entry name" value="GLYCOSYL_HYDROL_F2_2"/>
    <property type="match status" value="1"/>
</dbReference>
<dbReference type="InterPro" id="IPR011013">
    <property type="entry name" value="Gal_mutarotase_sf_dom"/>
</dbReference>
<dbReference type="PRINTS" id="PR00132">
    <property type="entry name" value="GLHYDRLASE2"/>
</dbReference>
<dbReference type="Pfam" id="PF00703">
    <property type="entry name" value="Glyco_hydro_2"/>
    <property type="match status" value="1"/>
</dbReference>
<dbReference type="InterPro" id="IPR006101">
    <property type="entry name" value="Glyco_hydro_2"/>
</dbReference>
<comment type="subunit">
    <text evidence="11">Homotetramer.</text>
</comment>
<feature type="binding site" evidence="11">
    <location>
        <position position="477"/>
    </location>
    <ligand>
        <name>Mg(2+)</name>
        <dbReference type="ChEBI" id="CHEBI:18420"/>
        <label>1</label>
    </ligand>
</feature>
<dbReference type="HAMAP" id="MF_01687">
    <property type="entry name" value="Beta_gal"/>
    <property type="match status" value="1"/>
</dbReference>
<evidence type="ECO:0000256" key="6">
    <source>
        <dbReference type="ARBA" id="ARBA00022801"/>
    </source>
</evidence>
<organism evidence="13 14">
    <name type="scientific">Yersinia enterocolitica subsp. palearctica serotype O:3 (strain DSM 13030 / CIP 106945 / Y11)</name>
    <dbReference type="NCBI Taxonomy" id="930944"/>
    <lineage>
        <taxon>Bacteria</taxon>
        <taxon>Pseudomonadati</taxon>
        <taxon>Pseudomonadota</taxon>
        <taxon>Gammaproteobacteria</taxon>
        <taxon>Enterobacterales</taxon>
        <taxon>Yersiniaceae</taxon>
        <taxon>Yersinia</taxon>
    </lineage>
</organism>
<dbReference type="InterPro" id="IPR017853">
    <property type="entry name" value="GH"/>
</dbReference>
<reference evidence="13 14" key="1">
    <citation type="journal article" date="2011" name="J. Bacteriol.">
        <title>Complete genome sequence of Yersinia enterocolitica subsp. palearctica serogroup O:3.</title>
        <authorList>
            <person name="Batzilla J."/>
            <person name="Hoper D."/>
            <person name="Antonenka U."/>
            <person name="Heesemann J."/>
            <person name="Rakin A."/>
        </authorList>
    </citation>
    <scope>NUCLEOTIDE SEQUENCE [LARGE SCALE GENOMIC DNA]</scope>
    <source>
        <strain evidence="14">DSM 13030 / CIP 106945 / Y11</strain>
    </source>
</reference>
<evidence type="ECO:0000256" key="11">
    <source>
        <dbReference type="HAMAP-Rule" id="MF_01687"/>
    </source>
</evidence>
<feature type="binding site" evidence="11">
    <location>
        <position position="209"/>
    </location>
    <ligand>
        <name>Na(+)</name>
        <dbReference type="ChEBI" id="CHEBI:29101"/>
    </ligand>
</feature>
<dbReference type="InterPro" id="IPR023933">
    <property type="entry name" value="Glyco_hydro_2_beta_Galsidase"/>
</dbReference>
<dbReference type="GeneID" id="31409535"/>
<evidence type="ECO:0000313" key="13">
    <source>
        <dbReference type="EMBL" id="CBY26700.1"/>
    </source>
</evidence>
<feature type="binding site" evidence="11">
    <location>
        <position position="620"/>
    </location>
    <ligand>
        <name>substrate</name>
    </ligand>
</feature>
<dbReference type="Pfam" id="PF02929">
    <property type="entry name" value="Bgal_small_N"/>
    <property type="match status" value="1"/>
</dbReference>
<keyword evidence="8 11" id="KW-0915">Sodium</keyword>
<evidence type="ECO:0000256" key="2">
    <source>
        <dbReference type="ARBA" id="ARBA00007401"/>
    </source>
</evidence>
<feature type="binding site" evidence="11">
    <location>
        <position position="617"/>
    </location>
    <ligand>
        <name>Na(+)</name>
        <dbReference type="ChEBI" id="CHEBI:29101"/>
    </ligand>
</feature>
<dbReference type="InterPro" id="IPR014718">
    <property type="entry name" value="GH-type_carb-bd"/>
</dbReference>
<dbReference type="HOGENOM" id="CLU_002346_0_2_6"/>
<dbReference type="InterPro" id="IPR006104">
    <property type="entry name" value="Glyco_hydro_2_N"/>
</dbReference>
<dbReference type="Pfam" id="PF02836">
    <property type="entry name" value="Glyco_hydro_2_C"/>
    <property type="match status" value="1"/>
</dbReference>
<dbReference type="Gene3D" id="3.20.20.80">
    <property type="entry name" value="Glycosidases"/>
    <property type="match status" value="1"/>
</dbReference>
<dbReference type="SUPFAM" id="SSF49785">
    <property type="entry name" value="Galactose-binding domain-like"/>
    <property type="match status" value="1"/>
</dbReference>
<keyword evidence="6 11" id="KW-0378">Hydrolase</keyword>
<dbReference type="PATRIC" id="fig|930944.6.peg.1471"/>
<dbReference type="InterPro" id="IPR006103">
    <property type="entry name" value="Glyco_hydro_2_cat"/>
</dbReference>
<feature type="active site" description="Proton donor" evidence="11">
    <location>
        <position position="477"/>
    </location>
</feature>
<feature type="binding site" evidence="11">
    <location>
        <position position="432"/>
    </location>
    <ligand>
        <name>Mg(2+)</name>
        <dbReference type="ChEBI" id="CHEBI:18420"/>
        <label>1</label>
    </ligand>
</feature>
<dbReference type="Pfam" id="PF02837">
    <property type="entry name" value="Glyco_hydro_2_N"/>
    <property type="match status" value="1"/>
</dbReference>
<proteinExistence type="inferred from homology"/>
<feature type="active site" description="Nucleophile" evidence="11">
    <location>
        <position position="553"/>
    </location>
</feature>
<dbReference type="InterPro" id="IPR006102">
    <property type="entry name" value="Ig-like_GH2"/>
</dbReference>
<sequence length="1050" mass="121181">MTAQQEVKPQATPALSQILFRRDWENPQITQYNRLEAHPPFYSWRHLDAAQNDTLSPQRQLLNGQWSFSYFTQPESVPDEWVDHDLPEAVSMPVPSNWQLHGYDIPIYTNVQYPIPVDPPRVPQNNPTGCYSYNFTLEPDWLLSGQTRIIFDGVNSAFYLWCNGRWVGYSQDSRLPAEFDLTPYLKAGNNRIAVLVLRWSDGSYLEDQDMWRMSGIFRDVSLLHKPDIHLRDIHISTHISPEFSSAHLEVMAAVNIPPLDINNSQVTRAYQIQVQLWLADSLVASLRQHLGTQPIDERGHYTDRTHLSLRVEHPLLWSAEQPALYRAVVSLLDSQQKLIEAEAYDVGFRQVAIHQGLLKINGKAVLIRGVNRHEHHPQTGQAIDEESMLQDIILMKQHNFNAVRCSHYPNHPLWYRLCDRYGLYVVDEANIETHGMQPMGRLADDPQWFSAFSERVTRMVQRDRNYPCIIIWSLGNESGHGATHDALYRWIKTNDPTRPVQYEGGGANTQATDIVCPMYARVDEDQPFPAVPKWAIKKWIGLPNESRPFILCEYAHAMGNSFGGFARYWQAFRQYPRLQGGFVWDWVDQSLTRNDENGQPYWAYGGDFGDSPNDRQFCMNGLVFPDRTPHPSLYEAQCAQQFFQFSLVSTSPLIINVTSEYLFRNSENEHLYWRIELAGKSVLEGSFPLDLLPESTQQFSLAERLPTISGPGDLWLNVEVRQVEETPWSPSNHRCAWFQWRLPHSLAVLSRGLSDSATSNNLKFHQDTQHITVTHQQQHWQFNRQTGLLEQWCVGGENRLLTPLRDQFVRAPLDNDIGISETTRIDPNAWVERWKKAGMYQLEQRCLSLHADTLSQAIQISAEYIYEFAQEQLLHTHWLYRFDQQGRMTIDVRVQVATSLPSLARVGMCCQLSDVYENVEWLGLGPHENYPDRQLSAQHSHWSQPLDQMHTPYIFPSENGLRCNTSMLSYGNWQLTGQFHFGISRYSTQQLMAASHQHLLRSEAGTWLNIDGFHMGVGGDDSWSPSVHADNLLTNEIYQYQVCWQYKDSI</sequence>
<protein>
    <recommendedName>
        <fullName evidence="4 11">Beta-galactosidase</fullName>
        <shortName evidence="11">Beta-gal</shortName>
        <ecNumber evidence="3 11">3.2.1.23</ecNumber>
    </recommendedName>
    <alternativeName>
        <fullName evidence="10 11">Lactase</fullName>
    </alternativeName>
</protein>
<name>A0A0H3NQK1_YERE1</name>
<dbReference type="Gene3D" id="2.60.40.10">
    <property type="entry name" value="Immunoglobulins"/>
    <property type="match status" value="2"/>
</dbReference>
<dbReference type="GO" id="GO:0004565">
    <property type="term" value="F:beta-galactosidase activity"/>
    <property type="evidence" value="ECO:0007669"/>
    <property type="project" value="UniProtKB-EC"/>
</dbReference>
<dbReference type="KEGG" id="yey:Y11_14811"/>
<dbReference type="NCBIfam" id="NF007074">
    <property type="entry name" value="PRK09525.1"/>
    <property type="match status" value="1"/>
</dbReference>
<dbReference type="InterPro" id="IPR013783">
    <property type="entry name" value="Ig-like_fold"/>
</dbReference>
<feature type="site" description="Transition state stabilizer" evidence="11">
    <location>
        <position position="373"/>
    </location>
</feature>
<dbReference type="GO" id="GO:0030246">
    <property type="term" value="F:carbohydrate binding"/>
    <property type="evidence" value="ECO:0007669"/>
    <property type="project" value="InterPro"/>
</dbReference>
<keyword evidence="9 11" id="KW-0326">Glycosidase</keyword>
<dbReference type="PROSITE" id="PS00719">
    <property type="entry name" value="GLYCOSYL_HYDROL_F2_1"/>
    <property type="match status" value="1"/>
</dbReference>
<dbReference type="InterPro" id="IPR036156">
    <property type="entry name" value="Beta-gal/glucu_dom_sf"/>
</dbReference>
<dbReference type="SUPFAM" id="SSF51445">
    <property type="entry name" value="(Trans)glycosidases"/>
    <property type="match status" value="1"/>
</dbReference>
<feature type="binding site" evidence="11">
    <location>
        <position position="1023"/>
    </location>
    <ligand>
        <name>substrate</name>
    </ligand>
</feature>
<comment type="similarity">
    <text evidence="2 11">Belongs to the glycosyl hydrolase 2 family.</text>
</comment>
<dbReference type="InterPro" id="IPR004199">
    <property type="entry name" value="B-gal_small/dom_5"/>
</dbReference>
<dbReference type="Proteomes" id="UP000008084">
    <property type="component" value="Chromosome"/>
</dbReference>
<comment type="catalytic activity">
    <reaction evidence="1 11">
        <text>Hydrolysis of terminal non-reducing beta-D-galactose residues in beta-D-galactosides.</text>
        <dbReference type="EC" id="3.2.1.23"/>
    </reaction>
</comment>
<dbReference type="Gene3D" id="2.60.120.260">
    <property type="entry name" value="Galactose-binding domain-like"/>
    <property type="match status" value="1"/>
</dbReference>
<dbReference type="InterPro" id="IPR050347">
    <property type="entry name" value="Bact_Beta-galactosidase"/>
</dbReference>
<dbReference type="GO" id="GO:0005990">
    <property type="term" value="P:lactose catabolic process"/>
    <property type="evidence" value="ECO:0007669"/>
    <property type="project" value="TreeGrafter"/>
</dbReference>
<evidence type="ECO:0000256" key="9">
    <source>
        <dbReference type="ARBA" id="ARBA00023295"/>
    </source>
</evidence>
<evidence type="ECO:0000313" key="14">
    <source>
        <dbReference type="Proteomes" id="UP000008084"/>
    </source>
</evidence>
<dbReference type="EC" id="3.2.1.23" evidence="3 11"/>
<dbReference type="AlphaFoldDB" id="A0A0H3NQK1"/>
<gene>
    <name evidence="11" type="primary">lacZ</name>
    <name evidence="13" type="ordered locus">Y11_14811</name>
</gene>
<feature type="binding site" evidence="11">
    <location>
        <position position="434"/>
    </location>
    <ligand>
        <name>Mg(2+)</name>
        <dbReference type="ChEBI" id="CHEBI:18420"/>
        <label>1</label>
    </ligand>
</feature>
<keyword evidence="7 11" id="KW-0460">Magnesium</keyword>
<dbReference type="RefSeq" id="WP_005164514.1">
    <property type="nucleotide sequence ID" value="NC_017564.1"/>
</dbReference>
<evidence type="ECO:0000256" key="5">
    <source>
        <dbReference type="ARBA" id="ARBA00022723"/>
    </source>
</evidence>
<feature type="binding site" evidence="11">
    <location>
        <position position="110"/>
    </location>
    <ligand>
        <name>substrate</name>
    </ligand>
</feature>
<evidence type="ECO:0000259" key="12">
    <source>
        <dbReference type="SMART" id="SM01038"/>
    </source>
</evidence>
<feature type="binding site" evidence="11">
    <location>
        <position position="477"/>
    </location>
    <ligand>
        <name>substrate</name>
    </ligand>
</feature>
<feature type="binding site" evidence="11">
    <location>
        <begin position="553"/>
        <end position="556"/>
    </location>
    <ligand>
        <name>substrate</name>
    </ligand>
</feature>
<evidence type="ECO:0000256" key="3">
    <source>
        <dbReference type="ARBA" id="ARBA00012756"/>
    </source>
</evidence>
<keyword evidence="5 11" id="KW-0479">Metal-binding</keyword>
<dbReference type="Pfam" id="PF16353">
    <property type="entry name" value="LacZ_4"/>
    <property type="match status" value="1"/>
</dbReference>
<dbReference type="Gene3D" id="2.70.98.10">
    <property type="match status" value="1"/>
</dbReference>
<evidence type="ECO:0000256" key="10">
    <source>
        <dbReference type="ARBA" id="ARBA00032230"/>
    </source>
</evidence>
<evidence type="ECO:0000256" key="8">
    <source>
        <dbReference type="ARBA" id="ARBA00023053"/>
    </source>
</evidence>
<dbReference type="InterPro" id="IPR023230">
    <property type="entry name" value="Glyco_hydro_2_CS"/>
</dbReference>
<feature type="binding site" evidence="11">
    <location>
        <position position="209"/>
    </location>
    <ligand>
        <name>substrate</name>
    </ligand>
</feature>
<evidence type="ECO:0000256" key="1">
    <source>
        <dbReference type="ARBA" id="ARBA00001412"/>
    </source>
</evidence>
<evidence type="ECO:0000256" key="4">
    <source>
        <dbReference type="ARBA" id="ARBA00013303"/>
    </source>
</evidence>
<dbReference type="SMART" id="SM01038">
    <property type="entry name" value="Bgal_small_N"/>
    <property type="match status" value="1"/>
</dbReference>
<dbReference type="InterPro" id="IPR023232">
    <property type="entry name" value="Glyco_hydro_2_AS"/>
</dbReference>
<dbReference type="PANTHER" id="PTHR46323">
    <property type="entry name" value="BETA-GALACTOSIDASE"/>
    <property type="match status" value="1"/>
</dbReference>
<accession>A0A0H3NQK1</accession>
<feature type="binding site" evidence="11">
    <location>
        <position position="620"/>
    </location>
    <ligand>
        <name>Na(+)</name>
        <dbReference type="ChEBI" id="CHEBI:29101"/>
    </ligand>
</feature>